<evidence type="ECO:0000256" key="3">
    <source>
        <dbReference type="SAM" id="Coils"/>
    </source>
</evidence>
<proteinExistence type="predicted"/>
<gene>
    <name evidence="4" type="ORF">PEVE_00044679</name>
</gene>
<evidence type="ECO:0008006" key="6">
    <source>
        <dbReference type="Google" id="ProtNLM"/>
    </source>
</evidence>
<evidence type="ECO:0000256" key="2">
    <source>
        <dbReference type="ARBA" id="ARBA00022490"/>
    </source>
</evidence>
<dbReference type="EMBL" id="CALNXI010000957">
    <property type="protein sequence ID" value="CAH3148704.1"/>
    <property type="molecule type" value="Genomic_DNA"/>
</dbReference>
<accession>A0ABN8PQG8</accession>
<protein>
    <recommendedName>
        <fullName evidence="6">Coiled-coil domain-containing protein 105</fullName>
    </recommendedName>
</protein>
<comment type="subcellular location">
    <subcellularLocation>
        <location evidence="1">Cytoplasm</location>
    </subcellularLocation>
</comment>
<dbReference type="InterPro" id="IPR048256">
    <property type="entry name" value="Tektin-like"/>
</dbReference>
<evidence type="ECO:0000313" key="5">
    <source>
        <dbReference type="Proteomes" id="UP001159427"/>
    </source>
</evidence>
<sequence>MVTSTVSLHALHNIKLSRLLDSDEGLVQEMEVTGTRATIGSDAWKNASIRNIRLSHTVVNRSDKACDLGQQLDPLPSLRDTSIQQSNARIHAYVRATRAVLVKLRESFLDTNEEIKSLLRGKQDLERTLEHIRKDIILNTKSTMQRQTRPLREKESDGADDLLTAERQHLLKLKRILEAQLRSVQKQLQVLDGARRRLTACLQERSRVLDLICHAVSSVRGAGIKEGQAEKPATPPVEPLGPYTPECARVISTAAEARERSSNLRKEVAEAIEQTVKLQKAAHQSVNDGLTQKVAETVTMKQHLLVGAGETRMAIHRSKRWYDATEMALGYTLGPVAYSDLTTRERLDRPAVQVYQRHPGNQLPEAREIVKGGEGLQESLNATARNIGLLTLTRKRVDEDARDKHHGALIDASVVRTRRRLGNHHWVINGVGC</sequence>
<feature type="coiled-coil region" evidence="3">
    <location>
        <begin position="167"/>
        <end position="194"/>
    </location>
</feature>
<reference evidence="4 5" key="1">
    <citation type="submission" date="2022-05" db="EMBL/GenBank/DDBJ databases">
        <authorList>
            <consortium name="Genoscope - CEA"/>
            <person name="William W."/>
        </authorList>
    </citation>
    <scope>NUCLEOTIDE SEQUENCE [LARGE SCALE GENOMIC DNA]</scope>
</reference>
<dbReference type="PANTHER" id="PTHR35081:SF1">
    <property type="entry name" value="COILED-COIL DOMAIN-CONTAINING PROTEIN 105"/>
    <property type="match status" value="1"/>
</dbReference>
<dbReference type="Pfam" id="PF03148">
    <property type="entry name" value="Tektin"/>
    <property type="match status" value="1"/>
</dbReference>
<dbReference type="Proteomes" id="UP001159427">
    <property type="component" value="Unassembled WGS sequence"/>
</dbReference>
<evidence type="ECO:0000256" key="1">
    <source>
        <dbReference type="ARBA" id="ARBA00004496"/>
    </source>
</evidence>
<keyword evidence="2" id="KW-0963">Cytoplasm</keyword>
<organism evidence="4 5">
    <name type="scientific">Porites evermanni</name>
    <dbReference type="NCBI Taxonomy" id="104178"/>
    <lineage>
        <taxon>Eukaryota</taxon>
        <taxon>Metazoa</taxon>
        <taxon>Cnidaria</taxon>
        <taxon>Anthozoa</taxon>
        <taxon>Hexacorallia</taxon>
        <taxon>Scleractinia</taxon>
        <taxon>Fungiina</taxon>
        <taxon>Poritidae</taxon>
        <taxon>Porites</taxon>
    </lineage>
</organism>
<keyword evidence="3" id="KW-0175">Coiled coil</keyword>
<dbReference type="PANTHER" id="PTHR35081">
    <property type="entry name" value="COILED-COIL DOMAIN-CONTAINING PROTEIN 105"/>
    <property type="match status" value="1"/>
</dbReference>
<name>A0ABN8PQG8_9CNID</name>
<evidence type="ECO:0000313" key="4">
    <source>
        <dbReference type="EMBL" id="CAH3148704.1"/>
    </source>
</evidence>
<dbReference type="InterPro" id="IPR038949">
    <property type="entry name" value="TEKTL1"/>
</dbReference>
<keyword evidence="5" id="KW-1185">Reference proteome</keyword>
<comment type="caution">
    <text evidence="4">The sequence shown here is derived from an EMBL/GenBank/DDBJ whole genome shotgun (WGS) entry which is preliminary data.</text>
</comment>